<organism evidence="7 8">
    <name type="scientific">Tepidicaulis marinus</name>
    <dbReference type="NCBI Taxonomy" id="1333998"/>
    <lineage>
        <taxon>Bacteria</taxon>
        <taxon>Pseudomonadati</taxon>
        <taxon>Pseudomonadota</taxon>
        <taxon>Alphaproteobacteria</taxon>
        <taxon>Hyphomicrobiales</taxon>
        <taxon>Parvibaculaceae</taxon>
        <taxon>Tepidicaulis</taxon>
    </lineage>
</organism>
<evidence type="ECO:0000259" key="6">
    <source>
        <dbReference type="Pfam" id="PF04932"/>
    </source>
</evidence>
<dbReference type="InterPro" id="IPR007016">
    <property type="entry name" value="O-antigen_ligase-rel_domated"/>
</dbReference>
<keyword evidence="3 5" id="KW-1133">Transmembrane helix</keyword>
<comment type="caution">
    <text evidence="7">The sequence shown here is derived from an EMBL/GenBank/DDBJ whole genome shotgun (WGS) entry which is preliminary data.</text>
</comment>
<dbReference type="GO" id="GO:0016020">
    <property type="term" value="C:membrane"/>
    <property type="evidence" value="ECO:0007669"/>
    <property type="project" value="UniProtKB-SubCell"/>
</dbReference>
<feature type="transmembrane region" description="Helical" evidence="5">
    <location>
        <begin position="250"/>
        <end position="271"/>
    </location>
</feature>
<feature type="domain" description="O-antigen ligase-related" evidence="6">
    <location>
        <begin position="209"/>
        <end position="347"/>
    </location>
</feature>
<accession>A0A081B7J8</accession>
<dbReference type="AlphaFoldDB" id="A0A081B7J8"/>
<protein>
    <submittedName>
        <fullName evidence="7">Conserved protein</fullName>
    </submittedName>
</protein>
<feature type="transmembrane region" description="Helical" evidence="5">
    <location>
        <begin position="368"/>
        <end position="389"/>
    </location>
</feature>
<evidence type="ECO:0000256" key="2">
    <source>
        <dbReference type="ARBA" id="ARBA00022692"/>
    </source>
</evidence>
<feature type="transmembrane region" description="Helical" evidence="5">
    <location>
        <begin position="105"/>
        <end position="124"/>
    </location>
</feature>
<evidence type="ECO:0000313" key="8">
    <source>
        <dbReference type="Proteomes" id="UP000028702"/>
    </source>
</evidence>
<gene>
    <name evidence="7" type="ORF">M2A_0515</name>
</gene>
<evidence type="ECO:0000256" key="5">
    <source>
        <dbReference type="SAM" id="Phobius"/>
    </source>
</evidence>
<dbReference type="STRING" id="1333998.M2A_0515"/>
<feature type="transmembrane region" description="Helical" evidence="5">
    <location>
        <begin position="136"/>
        <end position="158"/>
    </location>
</feature>
<feature type="transmembrane region" description="Helical" evidence="5">
    <location>
        <begin position="79"/>
        <end position="99"/>
    </location>
</feature>
<feature type="transmembrane region" description="Helical" evidence="5">
    <location>
        <begin position="51"/>
        <end position="67"/>
    </location>
</feature>
<dbReference type="EMBL" id="BBIO01000002">
    <property type="protein sequence ID" value="GAK44016.1"/>
    <property type="molecule type" value="Genomic_DNA"/>
</dbReference>
<evidence type="ECO:0000256" key="3">
    <source>
        <dbReference type="ARBA" id="ARBA00022989"/>
    </source>
</evidence>
<dbReference type="RefSeq" id="WP_045442596.1">
    <property type="nucleotide sequence ID" value="NZ_BBIO01000002.1"/>
</dbReference>
<dbReference type="eggNOG" id="COG3307">
    <property type="taxonomic scope" value="Bacteria"/>
</dbReference>
<keyword evidence="4 5" id="KW-0472">Membrane</keyword>
<evidence type="ECO:0000256" key="1">
    <source>
        <dbReference type="ARBA" id="ARBA00004141"/>
    </source>
</evidence>
<dbReference type="Pfam" id="PF04932">
    <property type="entry name" value="Wzy_C"/>
    <property type="match status" value="1"/>
</dbReference>
<feature type="transmembrane region" description="Helical" evidence="5">
    <location>
        <begin position="21"/>
        <end position="39"/>
    </location>
</feature>
<feature type="transmembrane region" description="Helical" evidence="5">
    <location>
        <begin position="203"/>
        <end position="220"/>
    </location>
</feature>
<evidence type="ECO:0000256" key="4">
    <source>
        <dbReference type="ARBA" id="ARBA00023136"/>
    </source>
</evidence>
<dbReference type="Proteomes" id="UP000028702">
    <property type="component" value="Unassembled WGS sequence"/>
</dbReference>
<keyword evidence="8" id="KW-1185">Reference proteome</keyword>
<keyword evidence="2 5" id="KW-0812">Transmembrane</keyword>
<feature type="transmembrane region" description="Helical" evidence="5">
    <location>
        <begin position="178"/>
        <end position="196"/>
    </location>
</feature>
<dbReference type="PANTHER" id="PTHR37422">
    <property type="entry name" value="TEICHURONIC ACID BIOSYNTHESIS PROTEIN TUAE"/>
    <property type="match status" value="1"/>
</dbReference>
<comment type="subcellular location">
    <subcellularLocation>
        <location evidence="1">Membrane</location>
        <topology evidence="1">Multi-pass membrane protein</topology>
    </subcellularLocation>
</comment>
<proteinExistence type="predicted"/>
<sequence length="439" mass="48360">MSDGWNIDHSARAREAVLRNPWEWASAALIFLLLLFSSYLKSDVSKVAQPAVYDFLMAATVALHVILRIRFPKELGWPVLLWLFLMLGYGLGALDALLPQRARDFMLVMSYLIVSFVFFTAMVYDDPKRRLPAIWWGYVGAALIASLTGIAAYFGFLASGEFYLRFGRVTSFFNDPNVYGAFLVAPTLFVACRLSLSTSFKDLLLLPVLGILVLGIFLSFSRGAWGNLLLSGAVFMMLAFITSRSPVQRFRLILVTALAAGCGVAIIAWALSSESVSDLFAQRFSLSQSYDVGEGGRFDRQINALQQGLTAPLGMGPAQWEEITGLAPHNVYLNILIAGGYLSFLSYLAFIGLTLVRGTKAVLRQRGAYQPYLLVAVAALVGHAAESLIIDVDNWRHLFLIFGLCWGGIALAAREAREEVEQWQVAATRQPVMADGFHA</sequence>
<feature type="transmembrane region" description="Helical" evidence="5">
    <location>
        <begin position="331"/>
        <end position="356"/>
    </location>
</feature>
<evidence type="ECO:0000313" key="7">
    <source>
        <dbReference type="EMBL" id="GAK44016.1"/>
    </source>
</evidence>
<reference evidence="7 8" key="1">
    <citation type="submission" date="2014-07" db="EMBL/GenBank/DDBJ databases">
        <title>Tepidicaulis marinum gen. nov., sp. nov., a novel marine bacterium denitrifying nitrate to nitrous oxide strictly under microaerobic conditions.</title>
        <authorList>
            <person name="Takeuchi M."/>
            <person name="Yamagishi T."/>
            <person name="Kamagata Y."/>
            <person name="Oshima K."/>
            <person name="Hattori M."/>
            <person name="Katayama T."/>
            <person name="Hanada S."/>
            <person name="Tamaki H."/>
            <person name="Marumo K."/>
            <person name="Maeda H."/>
            <person name="Nedachi M."/>
            <person name="Iwasaki W."/>
            <person name="Suwa Y."/>
            <person name="Sakata S."/>
        </authorList>
    </citation>
    <scope>NUCLEOTIDE SEQUENCE [LARGE SCALE GENOMIC DNA]</scope>
    <source>
        <strain evidence="7 8">MA2</strain>
    </source>
</reference>
<dbReference type="InterPro" id="IPR051533">
    <property type="entry name" value="WaaL-like"/>
</dbReference>
<name>A0A081B7J8_9HYPH</name>
<feature type="transmembrane region" description="Helical" evidence="5">
    <location>
        <begin position="226"/>
        <end position="243"/>
    </location>
</feature>
<feature type="transmembrane region" description="Helical" evidence="5">
    <location>
        <begin position="395"/>
        <end position="413"/>
    </location>
</feature>
<dbReference type="PANTHER" id="PTHR37422:SF21">
    <property type="entry name" value="EXOQ-LIKE PROTEIN"/>
    <property type="match status" value="1"/>
</dbReference>